<dbReference type="PROSITE" id="PS50931">
    <property type="entry name" value="HTH_LYSR"/>
    <property type="match status" value="1"/>
</dbReference>
<keyword evidence="7" id="KW-1185">Reference proteome</keyword>
<feature type="domain" description="HTH lysR-type" evidence="5">
    <location>
        <begin position="1"/>
        <end position="34"/>
    </location>
</feature>
<dbReference type="Gene3D" id="3.40.190.10">
    <property type="entry name" value="Periplasmic binding protein-like II"/>
    <property type="match status" value="2"/>
</dbReference>
<dbReference type="InterPro" id="IPR058163">
    <property type="entry name" value="LysR-type_TF_proteobact-type"/>
</dbReference>
<dbReference type="EMBL" id="CYSD01000014">
    <property type="protein sequence ID" value="CUH76589.1"/>
    <property type="molecule type" value="Genomic_DNA"/>
</dbReference>
<dbReference type="Pfam" id="PF03466">
    <property type="entry name" value="LysR_substrate"/>
    <property type="match status" value="1"/>
</dbReference>
<dbReference type="Pfam" id="PF00126">
    <property type="entry name" value="HTH_1"/>
    <property type="match status" value="1"/>
</dbReference>
<dbReference type="Gene3D" id="1.10.10.10">
    <property type="entry name" value="Winged helix-like DNA-binding domain superfamily/Winged helix DNA-binding domain"/>
    <property type="match status" value="1"/>
</dbReference>
<dbReference type="AlphaFoldDB" id="A0A0P1G464"/>
<accession>A0A0P1G464</accession>
<keyword evidence="2" id="KW-0805">Transcription regulation</keyword>
<evidence type="ECO:0000256" key="1">
    <source>
        <dbReference type="ARBA" id="ARBA00009437"/>
    </source>
</evidence>
<dbReference type="STRING" id="928856.SAMN04488049_11442"/>
<evidence type="ECO:0000256" key="4">
    <source>
        <dbReference type="ARBA" id="ARBA00023163"/>
    </source>
</evidence>
<gene>
    <name evidence="6" type="primary">gcvA_2</name>
    <name evidence="6" type="ORF">TRM7557_00973</name>
</gene>
<sequence length="272" mass="30643">MKLSQPSLSQRIRNLETALDQQLFERGPKGVTLTRDGQALYRKLHRPLTELAEQFWEVSNSKRPDRLLIAVDFAFAYFWLLPRLPAIREKLGDVDVCVLTSQEPSVDLVSGTDLIIQMGEAGQALADATWLIKEKVSVVCSPAFKDLHPELRTPGDLKDAKAYLLHLNAPSRTTHWCNWEEWLNAWGVDTAGLGKGTVFNNYEMIVQATVRGQGIALGWQGLVDDLMRSNALTELMPQVFETERGYYMSHAKATPSRSAIELHNWIAREIAL</sequence>
<dbReference type="SUPFAM" id="SSF46785">
    <property type="entry name" value="Winged helix' DNA-binding domain"/>
    <property type="match status" value="1"/>
</dbReference>
<reference evidence="6 7" key="1">
    <citation type="submission" date="2015-09" db="EMBL/GenBank/DDBJ databases">
        <authorList>
            <consortium name="Swine Surveillance"/>
        </authorList>
    </citation>
    <scope>NUCLEOTIDE SEQUENCE [LARGE SCALE GENOMIC DNA]</scope>
    <source>
        <strain evidence="6 7">CECT 7557</strain>
    </source>
</reference>
<proteinExistence type="inferred from homology"/>
<name>A0A0P1G464_9RHOB</name>
<keyword evidence="4" id="KW-0804">Transcription</keyword>
<organism evidence="6 7">
    <name type="scientific">Tritonibacter multivorans</name>
    <dbReference type="NCBI Taxonomy" id="928856"/>
    <lineage>
        <taxon>Bacteria</taxon>
        <taxon>Pseudomonadati</taxon>
        <taxon>Pseudomonadota</taxon>
        <taxon>Alphaproteobacteria</taxon>
        <taxon>Rhodobacterales</taxon>
        <taxon>Paracoccaceae</taxon>
        <taxon>Tritonibacter</taxon>
    </lineage>
</organism>
<dbReference type="PANTHER" id="PTHR30537:SF26">
    <property type="entry name" value="GLYCINE CLEAVAGE SYSTEM TRANSCRIPTIONAL ACTIVATOR"/>
    <property type="match status" value="1"/>
</dbReference>
<dbReference type="InterPro" id="IPR036390">
    <property type="entry name" value="WH_DNA-bd_sf"/>
</dbReference>
<dbReference type="GO" id="GO:0043565">
    <property type="term" value="F:sequence-specific DNA binding"/>
    <property type="evidence" value="ECO:0007669"/>
    <property type="project" value="TreeGrafter"/>
</dbReference>
<dbReference type="GO" id="GO:0006351">
    <property type="term" value="P:DNA-templated transcription"/>
    <property type="evidence" value="ECO:0007669"/>
    <property type="project" value="TreeGrafter"/>
</dbReference>
<evidence type="ECO:0000313" key="6">
    <source>
        <dbReference type="EMBL" id="CUH76589.1"/>
    </source>
</evidence>
<dbReference type="Proteomes" id="UP000052022">
    <property type="component" value="Unassembled WGS sequence"/>
</dbReference>
<dbReference type="InterPro" id="IPR000847">
    <property type="entry name" value="LysR_HTH_N"/>
</dbReference>
<dbReference type="GO" id="GO:0003700">
    <property type="term" value="F:DNA-binding transcription factor activity"/>
    <property type="evidence" value="ECO:0007669"/>
    <property type="project" value="InterPro"/>
</dbReference>
<protein>
    <submittedName>
        <fullName evidence="6">Gcv operon activator</fullName>
    </submittedName>
</protein>
<dbReference type="SUPFAM" id="SSF53850">
    <property type="entry name" value="Periplasmic binding protein-like II"/>
    <property type="match status" value="1"/>
</dbReference>
<evidence type="ECO:0000256" key="2">
    <source>
        <dbReference type="ARBA" id="ARBA00023015"/>
    </source>
</evidence>
<dbReference type="PANTHER" id="PTHR30537">
    <property type="entry name" value="HTH-TYPE TRANSCRIPTIONAL REGULATOR"/>
    <property type="match status" value="1"/>
</dbReference>
<comment type="similarity">
    <text evidence="1">Belongs to the LysR transcriptional regulatory family.</text>
</comment>
<evidence type="ECO:0000259" key="5">
    <source>
        <dbReference type="PROSITE" id="PS50931"/>
    </source>
</evidence>
<evidence type="ECO:0000313" key="7">
    <source>
        <dbReference type="Proteomes" id="UP000052022"/>
    </source>
</evidence>
<keyword evidence="3" id="KW-0238">DNA-binding</keyword>
<dbReference type="InterPro" id="IPR005119">
    <property type="entry name" value="LysR_subst-bd"/>
</dbReference>
<evidence type="ECO:0000256" key="3">
    <source>
        <dbReference type="ARBA" id="ARBA00023125"/>
    </source>
</evidence>
<dbReference type="InterPro" id="IPR036388">
    <property type="entry name" value="WH-like_DNA-bd_sf"/>
</dbReference>